<dbReference type="AlphaFoldDB" id="A0A2V0NNN4"/>
<name>A0A2V0NNN4_9CHLO</name>
<protein>
    <submittedName>
        <fullName evidence="1">Uncharacterized protein</fullName>
    </submittedName>
</protein>
<dbReference type="PANTHER" id="PTHR36856">
    <property type="entry name" value="OS07G0175200 PROTEIN"/>
    <property type="match status" value="1"/>
</dbReference>
<dbReference type="Proteomes" id="UP000247498">
    <property type="component" value="Unassembled WGS sequence"/>
</dbReference>
<reference evidence="1 2" key="1">
    <citation type="journal article" date="2018" name="Sci. Rep.">
        <title>Raphidocelis subcapitata (=Pseudokirchneriella subcapitata) provides an insight into genome evolution and environmental adaptations in the Sphaeropleales.</title>
        <authorList>
            <person name="Suzuki S."/>
            <person name="Yamaguchi H."/>
            <person name="Nakajima N."/>
            <person name="Kawachi M."/>
        </authorList>
    </citation>
    <scope>NUCLEOTIDE SEQUENCE [LARGE SCALE GENOMIC DNA]</scope>
    <source>
        <strain evidence="1 2">NIES-35</strain>
    </source>
</reference>
<evidence type="ECO:0000313" key="1">
    <source>
        <dbReference type="EMBL" id="GBF89184.1"/>
    </source>
</evidence>
<evidence type="ECO:0000313" key="2">
    <source>
        <dbReference type="Proteomes" id="UP000247498"/>
    </source>
</evidence>
<dbReference type="OrthoDB" id="2262048at2759"/>
<accession>A0A2V0NNN4</accession>
<dbReference type="InParanoid" id="A0A2V0NNN4"/>
<organism evidence="1 2">
    <name type="scientific">Raphidocelis subcapitata</name>
    <dbReference type="NCBI Taxonomy" id="307507"/>
    <lineage>
        <taxon>Eukaryota</taxon>
        <taxon>Viridiplantae</taxon>
        <taxon>Chlorophyta</taxon>
        <taxon>core chlorophytes</taxon>
        <taxon>Chlorophyceae</taxon>
        <taxon>CS clade</taxon>
        <taxon>Sphaeropleales</taxon>
        <taxon>Selenastraceae</taxon>
        <taxon>Raphidocelis</taxon>
    </lineage>
</organism>
<dbReference type="PANTHER" id="PTHR36856:SF1">
    <property type="entry name" value="OS07G0175200 PROTEIN"/>
    <property type="match status" value="1"/>
</dbReference>
<dbReference type="EMBL" id="BDRX01000008">
    <property type="protein sequence ID" value="GBF89184.1"/>
    <property type="molecule type" value="Genomic_DNA"/>
</dbReference>
<sequence length="69" mass="7211">MPQPQAPPQPPQAPAKGLSPCDVEALKRCLEQHKGDHKKCEAEVLAFKRACGREAGGNAGGAGQPQRAP</sequence>
<proteinExistence type="predicted"/>
<comment type="caution">
    <text evidence="1">The sequence shown here is derived from an EMBL/GenBank/DDBJ whole genome shotgun (WGS) entry which is preliminary data.</text>
</comment>
<keyword evidence="2" id="KW-1185">Reference proteome</keyword>
<gene>
    <name evidence="1" type="ORF">Rsub_01901</name>
</gene>